<evidence type="ECO:0000313" key="5">
    <source>
        <dbReference type="EMBL" id="USP75547.1"/>
    </source>
</evidence>
<dbReference type="PANTHER" id="PTHR43918">
    <property type="entry name" value="ACETYLCHOLINESTERASE"/>
    <property type="match status" value="1"/>
</dbReference>
<accession>A0A9Q9DQF8</accession>
<evidence type="ECO:0000313" key="6">
    <source>
        <dbReference type="Proteomes" id="UP001056012"/>
    </source>
</evidence>
<organism evidence="5 6">
    <name type="scientific">Curvularia clavata</name>
    <dbReference type="NCBI Taxonomy" id="95742"/>
    <lineage>
        <taxon>Eukaryota</taxon>
        <taxon>Fungi</taxon>
        <taxon>Dikarya</taxon>
        <taxon>Ascomycota</taxon>
        <taxon>Pezizomycotina</taxon>
        <taxon>Dothideomycetes</taxon>
        <taxon>Pleosporomycetidae</taxon>
        <taxon>Pleosporales</taxon>
        <taxon>Pleosporineae</taxon>
        <taxon>Pleosporaceae</taxon>
        <taxon>Curvularia</taxon>
    </lineage>
</organism>
<name>A0A9Q9DQF8_CURCL</name>
<dbReference type="SUPFAM" id="SSF53474">
    <property type="entry name" value="alpha/beta-Hydrolases"/>
    <property type="match status" value="1"/>
</dbReference>
<reference evidence="5" key="1">
    <citation type="submission" date="2021-12" db="EMBL/GenBank/DDBJ databases">
        <title>Curvularia clavata genome.</title>
        <authorList>
            <person name="Cao Y."/>
        </authorList>
    </citation>
    <scope>NUCLEOTIDE SEQUENCE</scope>
    <source>
        <strain evidence="5">Yc1106</strain>
    </source>
</reference>
<dbReference type="InterPro" id="IPR029058">
    <property type="entry name" value="AB_hydrolase_fold"/>
</dbReference>
<evidence type="ECO:0000256" key="2">
    <source>
        <dbReference type="ARBA" id="ARBA00022801"/>
    </source>
</evidence>
<proteinExistence type="inferred from homology"/>
<dbReference type="AlphaFoldDB" id="A0A9Q9DQF8"/>
<dbReference type="InterPro" id="IPR002018">
    <property type="entry name" value="CarbesteraseB"/>
</dbReference>
<dbReference type="EMBL" id="CP089275">
    <property type="protein sequence ID" value="USP75547.1"/>
    <property type="molecule type" value="Genomic_DNA"/>
</dbReference>
<dbReference type="Gene3D" id="3.40.50.1820">
    <property type="entry name" value="alpha/beta hydrolase"/>
    <property type="match status" value="1"/>
</dbReference>
<feature type="signal peptide" evidence="3">
    <location>
        <begin position="1"/>
        <end position="20"/>
    </location>
</feature>
<dbReference type="InterPro" id="IPR050654">
    <property type="entry name" value="AChE-related_enzymes"/>
</dbReference>
<dbReference type="VEuPathDB" id="FungiDB:yc1106_02821"/>
<keyword evidence="2 3" id="KW-0378">Hydrolase</keyword>
<dbReference type="Pfam" id="PF00135">
    <property type="entry name" value="COesterase"/>
    <property type="match status" value="2"/>
</dbReference>
<dbReference type="Proteomes" id="UP001056012">
    <property type="component" value="Chromosome 2"/>
</dbReference>
<dbReference type="GO" id="GO:0052689">
    <property type="term" value="F:carboxylic ester hydrolase activity"/>
    <property type="evidence" value="ECO:0007669"/>
    <property type="project" value="TreeGrafter"/>
</dbReference>
<comment type="similarity">
    <text evidence="1 3">Belongs to the type-B carboxylesterase/lipase family.</text>
</comment>
<keyword evidence="3" id="KW-0732">Signal</keyword>
<evidence type="ECO:0000259" key="4">
    <source>
        <dbReference type="Pfam" id="PF00135"/>
    </source>
</evidence>
<dbReference type="InterPro" id="IPR019826">
    <property type="entry name" value="Carboxylesterase_B_AS"/>
</dbReference>
<dbReference type="OrthoDB" id="408631at2759"/>
<gene>
    <name evidence="5" type="ORF">yc1106_02821</name>
</gene>
<sequence>MVFATAILLGLAQFPAWAVAGAPATIRTSSGQVKGFTDNVTPNVAQYLGIPFAEQPVGRRRWLPPVAKKRENKVIVANNLGPSCPQFEGDKPNVWLNDAPEYIITPRLYQSEECLKLNIWAPLDRCEGRKDKKDLLPVLVWIHGGGFVTGGPTVPYQVPARWVERTGEHIVVGINYRLNIFGFPNSKDLKADEQNLGFLDQRLALEWIRDNIRNFGGDPARITLWGQSAGAASVDNYNFAYPNDPIVSGLIMNSGTSLLPLVSQDAQHTSFTYVAQHFGCNDTRASAEIDCLRGVDSVSIEKFLKQHADSGATPGLSFVPVYDNRTFFSDVTARALAGKFSRKPAIIGTTKDEGTAFPAYNKTYGPPKSQADAATATYFLCPAAQTTQNRYSANTTTFRYLYAGNFSNIAPQPWEGAYHSSDLPLYFGTYGIARGNGTDFQRQVSEKVQDYYLAFAKDPVRGLPKMGWEAYEPSGDAVLIAYEGSVVQGIKESALEAPCNGTQYNGKPLPP</sequence>
<evidence type="ECO:0000256" key="1">
    <source>
        <dbReference type="ARBA" id="ARBA00005964"/>
    </source>
</evidence>
<feature type="chain" id="PRO_5040544915" description="Carboxylic ester hydrolase" evidence="3">
    <location>
        <begin position="21"/>
        <end position="511"/>
    </location>
</feature>
<feature type="domain" description="Carboxylesterase type B" evidence="4">
    <location>
        <begin position="372"/>
        <end position="474"/>
    </location>
</feature>
<dbReference type="EC" id="3.1.1.-" evidence="3"/>
<dbReference type="PANTHER" id="PTHR43918:SF4">
    <property type="entry name" value="CARBOXYLIC ESTER HYDROLASE"/>
    <property type="match status" value="1"/>
</dbReference>
<evidence type="ECO:0000256" key="3">
    <source>
        <dbReference type="RuleBase" id="RU361235"/>
    </source>
</evidence>
<dbReference type="PROSITE" id="PS00122">
    <property type="entry name" value="CARBOXYLESTERASE_B_1"/>
    <property type="match status" value="1"/>
</dbReference>
<keyword evidence="6" id="KW-1185">Reference proteome</keyword>
<protein>
    <recommendedName>
        <fullName evidence="3">Carboxylic ester hydrolase</fullName>
        <ecNumber evidence="3">3.1.1.-</ecNumber>
    </recommendedName>
</protein>
<feature type="domain" description="Carboxylesterase type B" evidence="4">
    <location>
        <begin position="24"/>
        <end position="361"/>
    </location>
</feature>